<organism evidence="1 2">
    <name type="scientific">Violaceomyces palustris</name>
    <dbReference type="NCBI Taxonomy" id="1673888"/>
    <lineage>
        <taxon>Eukaryota</taxon>
        <taxon>Fungi</taxon>
        <taxon>Dikarya</taxon>
        <taxon>Basidiomycota</taxon>
        <taxon>Ustilaginomycotina</taxon>
        <taxon>Ustilaginomycetes</taxon>
        <taxon>Violaceomycetales</taxon>
        <taxon>Violaceomycetaceae</taxon>
        <taxon>Violaceomyces</taxon>
    </lineage>
</organism>
<gene>
    <name evidence="1" type="ORF">IE53DRAFT_47559</name>
</gene>
<proteinExistence type="predicted"/>
<keyword evidence="2" id="KW-1185">Reference proteome</keyword>
<reference evidence="1 2" key="1">
    <citation type="journal article" date="2018" name="Mol. Biol. Evol.">
        <title>Broad Genomic Sampling Reveals a Smut Pathogenic Ancestry of the Fungal Clade Ustilaginomycotina.</title>
        <authorList>
            <person name="Kijpornyongpan T."/>
            <person name="Mondo S.J."/>
            <person name="Barry K."/>
            <person name="Sandor L."/>
            <person name="Lee J."/>
            <person name="Lipzen A."/>
            <person name="Pangilinan J."/>
            <person name="LaButti K."/>
            <person name="Hainaut M."/>
            <person name="Henrissat B."/>
            <person name="Grigoriev I.V."/>
            <person name="Spatafora J.W."/>
            <person name="Aime M.C."/>
        </authorList>
    </citation>
    <scope>NUCLEOTIDE SEQUENCE [LARGE SCALE GENOMIC DNA]</scope>
    <source>
        <strain evidence="1 2">SA 807</strain>
    </source>
</reference>
<protein>
    <submittedName>
        <fullName evidence="1">Uncharacterized protein</fullName>
    </submittedName>
</protein>
<dbReference type="EMBL" id="KZ819837">
    <property type="protein sequence ID" value="PWN51514.1"/>
    <property type="molecule type" value="Genomic_DNA"/>
</dbReference>
<evidence type="ECO:0000313" key="1">
    <source>
        <dbReference type="EMBL" id="PWN51514.1"/>
    </source>
</evidence>
<accession>A0ACD0P0E2</accession>
<evidence type="ECO:0000313" key="2">
    <source>
        <dbReference type="Proteomes" id="UP000245626"/>
    </source>
</evidence>
<name>A0ACD0P0E2_9BASI</name>
<dbReference type="Proteomes" id="UP000245626">
    <property type="component" value="Unassembled WGS sequence"/>
</dbReference>
<sequence>MVRVELRSSWESLPTDLKSHTRTLPLTQRHDGFLFHTGSMHHTAHREVLIRYLHDVFTEQIQYYYSHPSIDQHDALNTLKRTRCAKRSETIPETSMTCSHLTSAHAWEGLGRLYFPSLSLSRWDAPASRTSHGFERKRERACVHRRACISVGPPRAHG</sequence>